<name>A0ABZ1NH31_9NOCA</name>
<keyword evidence="3" id="KW-1185">Reference proteome</keyword>
<dbReference type="InterPro" id="IPR036514">
    <property type="entry name" value="SGNH_hydro_sf"/>
</dbReference>
<dbReference type="Proteomes" id="UP001621418">
    <property type="component" value="Chromosome"/>
</dbReference>
<dbReference type="SUPFAM" id="SSF52266">
    <property type="entry name" value="SGNH hydrolase"/>
    <property type="match status" value="1"/>
</dbReference>
<evidence type="ECO:0000259" key="1">
    <source>
        <dbReference type="Pfam" id="PF13472"/>
    </source>
</evidence>
<evidence type="ECO:0000313" key="2">
    <source>
        <dbReference type="EMBL" id="WTY39261.1"/>
    </source>
</evidence>
<dbReference type="EMBL" id="CP109527">
    <property type="protein sequence ID" value="WTY39261.1"/>
    <property type="molecule type" value="Genomic_DNA"/>
</dbReference>
<reference evidence="2 3" key="1">
    <citation type="submission" date="2022-10" db="EMBL/GenBank/DDBJ databases">
        <title>The complete genomes of actinobacterial strains from the NBC collection.</title>
        <authorList>
            <person name="Joergensen T.S."/>
            <person name="Alvarez Arevalo M."/>
            <person name="Sterndorff E.B."/>
            <person name="Faurdal D."/>
            <person name="Vuksanovic O."/>
            <person name="Mourched A.-S."/>
            <person name="Charusanti P."/>
            <person name="Shaw S."/>
            <person name="Blin K."/>
            <person name="Weber T."/>
        </authorList>
    </citation>
    <scope>NUCLEOTIDE SEQUENCE [LARGE SCALE GENOMIC DNA]</scope>
    <source>
        <strain evidence="2 3">NBC_01413</strain>
    </source>
</reference>
<dbReference type="PANTHER" id="PTHR30383:SF5">
    <property type="entry name" value="SGNH HYDROLASE-TYPE ESTERASE DOMAIN-CONTAINING PROTEIN"/>
    <property type="match status" value="1"/>
</dbReference>
<dbReference type="RefSeq" id="WP_405151221.1">
    <property type="nucleotide sequence ID" value="NZ_CP109527.1"/>
</dbReference>
<dbReference type="InterPro" id="IPR008265">
    <property type="entry name" value="Lipase_GDSL_AS"/>
</dbReference>
<dbReference type="PANTHER" id="PTHR30383">
    <property type="entry name" value="THIOESTERASE 1/PROTEASE 1/LYSOPHOSPHOLIPASE L1"/>
    <property type="match status" value="1"/>
</dbReference>
<dbReference type="PROSITE" id="PS01098">
    <property type="entry name" value="LIPASE_GDSL_SER"/>
    <property type="match status" value="1"/>
</dbReference>
<proteinExistence type="predicted"/>
<accession>A0ABZ1NH31</accession>
<dbReference type="Gene3D" id="3.40.50.1110">
    <property type="entry name" value="SGNH hydrolase"/>
    <property type="match status" value="1"/>
</dbReference>
<dbReference type="InterPro" id="IPR051532">
    <property type="entry name" value="Ester_Hydrolysis_Enzymes"/>
</dbReference>
<feature type="domain" description="SGNH hydrolase-type esterase" evidence="1">
    <location>
        <begin position="18"/>
        <end position="169"/>
    </location>
</feature>
<dbReference type="InterPro" id="IPR013830">
    <property type="entry name" value="SGNH_hydro"/>
</dbReference>
<sequence>MRATQFATLPLPTGRLVLLGDSITEGGLWDEWFPELRPVNRGIGGNTIGDLFGRLDTAIDNPVAIFLLIGTNDLSLGHSVGRVASDMRRLVAAIGDRAPDAPLFVQSVMPRRARFADRISELNNAYGNIATEAGAVYIDLWPSLADSDGGLRSEFTRDGLHLSGAGYAVWVDALRPYLSQLA</sequence>
<dbReference type="Pfam" id="PF13472">
    <property type="entry name" value="Lipase_GDSL_2"/>
    <property type="match status" value="1"/>
</dbReference>
<organism evidence="2 3">
    <name type="scientific">Nocardia salmonicida</name>
    <dbReference type="NCBI Taxonomy" id="53431"/>
    <lineage>
        <taxon>Bacteria</taxon>
        <taxon>Bacillati</taxon>
        <taxon>Actinomycetota</taxon>
        <taxon>Actinomycetes</taxon>
        <taxon>Mycobacteriales</taxon>
        <taxon>Nocardiaceae</taxon>
        <taxon>Nocardia</taxon>
    </lineage>
</organism>
<evidence type="ECO:0000313" key="3">
    <source>
        <dbReference type="Proteomes" id="UP001621418"/>
    </source>
</evidence>
<gene>
    <name evidence="2" type="ORF">OG308_16220</name>
</gene>
<protein>
    <submittedName>
        <fullName evidence="2">GDSL-type esterase/lipase family protein</fullName>
    </submittedName>
</protein>